<organism evidence="1 2">
    <name type="scientific">Coemansia reversa (strain ATCC 12441 / NRRL 1564)</name>
    <dbReference type="NCBI Taxonomy" id="763665"/>
    <lineage>
        <taxon>Eukaryota</taxon>
        <taxon>Fungi</taxon>
        <taxon>Fungi incertae sedis</taxon>
        <taxon>Zoopagomycota</taxon>
        <taxon>Kickxellomycotina</taxon>
        <taxon>Kickxellomycetes</taxon>
        <taxon>Kickxellales</taxon>
        <taxon>Kickxellaceae</taxon>
        <taxon>Coemansia</taxon>
    </lineage>
</organism>
<dbReference type="OrthoDB" id="5584312at2759"/>
<keyword evidence="2" id="KW-1185">Reference proteome</keyword>
<protein>
    <submittedName>
        <fullName evidence="1">Uncharacterized protein</fullName>
    </submittedName>
</protein>
<dbReference type="Proteomes" id="UP000242474">
    <property type="component" value="Unassembled WGS sequence"/>
</dbReference>
<evidence type="ECO:0000313" key="2">
    <source>
        <dbReference type="Proteomes" id="UP000242474"/>
    </source>
</evidence>
<reference evidence="1 2" key="1">
    <citation type="journal article" date="2015" name="Genome Biol. Evol.">
        <title>Phylogenomic analyses indicate that early fungi evolved digesting cell walls of algal ancestors of land plants.</title>
        <authorList>
            <person name="Chang Y."/>
            <person name="Wang S."/>
            <person name="Sekimoto S."/>
            <person name="Aerts A.L."/>
            <person name="Choi C."/>
            <person name="Clum A."/>
            <person name="LaButti K.M."/>
            <person name="Lindquist E.A."/>
            <person name="Yee Ngan C."/>
            <person name="Ohm R.A."/>
            <person name="Salamov A.A."/>
            <person name="Grigoriev I.V."/>
            <person name="Spatafora J.W."/>
            <person name="Berbee M.L."/>
        </authorList>
    </citation>
    <scope>NUCLEOTIDE SEQUENCE [LARGE SCALE GENOMIC DNA]</scope>
    <source>
        <strain evidence="1 2">NRRL 1564</strain>
    </source>
</reference>
<evidence type="ECO:0000313" key="1">
    <source>
        <dbReference type="EMBL" id="PIA13394.1"/>
    </source>
</evidence>
<proteinExistence type="predicted"/>
<accession>A0A2G5B317</accession>
<sequence length="192" mass="21078">MNDLVFSYIADIDQELVVMQGISAQVTRVRQQHCSASRRRRSLAVPAKMIPRTATPALATLSTTSVSPYKAIPMAVKSTRPRKDYRNGSSAPSSIPLRMLLPRGQQQQQHEYVSLQHADTAPVGCLLTPPMSPSCMSVGSRTSSINPRFSDAHIEYVGKDCVIHNGAHIVDIAMEYASQRAAPRLVSFPNYV</sequence>
<dbReference type="AlphaFoldDB" id="A0A2G5B317"/>
<gene>
    <name evidence="1" type="ORF">COEREDRAFT_83509</name>
</gene>
<dbReference type="EMBL" id="KZ303538">
    <property type="protein sequence ID" value="PIA13394.1"/>
    <property type="molecule type" value="Genomic_DNA"/>
</dbReference>
<name>A0A2G5B317_COERN</name>